<organism evidence="1">
    <name type="scientific">Brachypodium distachyon</name>
    <name type="common">Purple false brome</name>
    <name type="synonym">Trachynia distachya</name>
    <dbReference type="NCBI Taxonomy" id="15368"/>
    <lineage>
        <taxon>Eukaryota</taxon>
        <taxon>Viridiplantae</taxon>
        <taxon>Streptophyta</taxon>
        <taxon>Embryophyta</taxon>
        <taxon>Tracheophyta</taxon>
        <taxon>Spermatophyta</taxon>
        <taxon>Magnoliopsida</taxon>
        <taxon>Liliopsida</taxon>
        <taxon>Poales</taxon>
        <taxon>Poaceae</taxon>
        <taxon>BOP clade</taxon>
        <taxon>Pooideae</taxon>
        <taxon>Stipodae</taxon>
        <taxon>Brachypodieae</taxon>
        <taxon>Brachypodium</taxon>
    </lineage>
</organism>
<sequence length="90" mass="10205">MSRPVWAAVLARWEEPDWLPSTDNLPAEWWASRLVSSQCDLATAIVLVWWMLWKHRNAIVFDGASPDVARVLRSIVVDGSLWRSGGLFKG</sequence>
<dbReference type="OrthoDB" id="684036at2759"/>
<reference evidence="1 2" key="1">
    <citation type="journal article" date="2010" name="Nature">
        <title>Genome sequencing and analysis of the model grass Brachypodium distachyon.</title>
        <authorList>
            <consortium name="International Brachypodium Initiative"/>
        </authorList>
    </citation>
    <scope>NUCLEOTIDE SEQUENCE [LARGE SCALE GENOMIC DNA]</scope>
    <source>
        <strain evidence="1 2">Bd21</strain>
    </source>
</reference>
<protein>
    <submittedName>
        <fullName evidence="1 2">Uncharacterized protein</fullName>
    </submittedName>
</protein>
<keyword evidence="3" id="KW-1185">Reference proteome</keyword>
<proteinExistence type="predicted"/>
<evidence type="ECO:0000313" key="2">
    <source>
        <dbReference type="EnsemblPlants" id="PNT76187"/>
    </source>
</evidence>
<dbReference type="InParanoid" id="A0A2K2DPJ3"/>
<dbReference type="EMBL" id="CM000880">
    <property type="protein sequence ID" value="PNT76187.1"/>
    <property type="molecule type" value="Genomic_DNA"/>
</dbReference>
<gene>
    <name evidence="1" type="ORF">BRADI_1g45514v3</name>
</gene>
<dbReference type="Proteomes" id="UP000008810">
    <property type="component" value="Chromosome 1"/>
</dbReference>
<name>A0A2K2DPJ3_BRADI</name>
<evidence type="ECO:0000313" key="3">
    <source>
        <dbReference type="Proteomes" id="UP000008810"/>
    </source>
</evidence>
<accession>A0A2K2DPJ3</accession>
<dbReference type="EnsemblPlants" id="PNT76187">
    <property type="protein sequence ID" value="PNT76187"/>
    <property type="gene ID" value="BRADI_1g45514v3"/>
</dbReference>
<reference evidence="2" key="3">
    <citation type="submission" date="2018-08" db="UniProtKB">
        <authorList>
            <consortium name="EnsemblPlants"/>
        </authorList>
    </citation>
    <scope>IDENTIFICATION</scope>
    <source>
        <strain evidence="2">cv. Bd21</strain>
    </source>
</reference>
<dbReference type="AlphaFoldDB" id="A0A2K2DPJ3"/>
<dbReference type="Gramene" id="PNT76187">
    <property type="protein sequence ID" value="PNT76187"/>
    <property type="gene ID" value="BRADI_1g45514v3"/>
</dbReference>
<reference evidence="1" key="2">
    <citation type="submission" date="2017-06" db="EMBL/GenBank/DDBJ databases">
        <title>WGS assembly of Brachypodium distachyon.</title>
        <authorList>
            <consortium name="The International Brachypodium Initiative"/>
            <person name="Lucas S."/>
            <person name="Harmon-Smith M."/>
            <person name="Lail K."/>
            <person name="Tice H."/>
            <person name="Grimwood J."/>
            <person name="Bruce D."/>
            <person name="Barry K."/>
            <person name="Shu S."/>
            <person name="Lindquist E."/>
            <person name="Wang M."/>
            <person name="Pitluck S."/>
            <person name="Vogel J.P."/>
            <person name="Garvin D.F."/>
            <person name="Mockler T.C."/>
            <person name="Schmutz J."/>
            <person name="Rokhsar D."/>
            <person name="Bevan M.W."/>
        </authorList>
    </citation>
    <scope>NUCLEOTIDE SEQUENCE</scope>
    <source>
        <strain evidence="1">Bd21</strain>
    </source>
</reference>
<evidence type="ECO:0000313" key="1">
    <source>
        <dbReference type="EMBL" id="PNT76187.1"/>
    </source>
</evidence>